<evidence type="ECO:0008006" key="5">
    <source>
        <dbReference type="Google" id="ProtNLM"/>
    </source>
</evidence>
<feature type="transmembrane region" description="Helical" evidence="2">
    <location>
        <begin position="95"/>
        <end position="119"/>
    </location>
</feature>
<feature type="compositionally biased region" description="Pro residues" evidence="1">
    <location>
        <begin position="189"/>
        <end position="202"/>
    </location>
</feature>
<evidence type="ECO:0000313" key="3">
    <source>
        <dbReference type="EMBL" id="SUD48209.1"/>
    </source>
</evidence>
<dbReference type="EMBL" id="UGRY01000004">
    <property type="protein sequence ID" value="SUD48209.1"/>
    <property type="molecule type" value="Genomic_DNA"/>
</dbReference>
<organism evidence="3 4">
    <name type="scientific">Nocardia otitidiscaviarum</name>
    <dbReference type="NCBI Taxonomy" id="1823"/>
    <lineage>
        <taxon>Bacteria</taxon>
        <taxon>Bacillati</taxon>
        <taxon>Actinomycetota</taxon>
        <taxon>Actinomycetes</taxon>
        <taxon>Mycobacteriales</taxon>
        <taxon>Nocardiaceae</taxon>
        <taxon>Nocardia</taxon>
    </lineage>
</organism>
<dbReference type="STRING" id="1406858.GCA_000710895_03647"/>
<feature type="transmembrane region" description="Helical" evidence="2">
    <location>
        <begin position="63"/>
        <end position="83"/>
    </location>
</feature>
<name>A0A379JHS8_9NOCA</name>
<dbReference type="AlphaFoldDB" id="A0A379JHS8"/>
<proteinExistence type="predicted"/>
<feature type="transmembrane region" description="Helical" evidence="2">
    <location>
        <begin position="22"/>
        <end position="43"/>
    </location>
</feature>
<protein>
    <recommendedName>
        <fullName evidence="5">Permease</fullName>
    </recommendedName>
</protein>
<gene>
    <name evidence="3" type="ORF">NCTC1934_05537</name>
</gene>
<feature type="transmembrane region" description="Helical" evidence="2">
    <location>
        <begin position="139"/>
        <end position="162"/>
    </location>
</feature>
<sequence>MTTPIEQPTEGRSSFATWRNRIIGVLVLALVLWLAYLVLAAFIPRWWAQRIAEMVHSSFSKGIWYGLVFGLVCTAVPLFLILFSTMVWRKRGGRFVAGALVVLAIAVAVPNLMTLTIVLGNSSAAHAGERILDVDAPGFRGACLAGAIAAAILFALTAFLLARRGFRRHRAVKQRAAQEKAQLTADAPDPAPAPAPSEPREH</sequence>
<reference evidence="3 4" key="1">
    <citation type="submission" date="2018-06" db="EMBL/GenBank/DDBJ databases">
        <authorList>
            <consortium name="Pathogen Informatics"/>
            <person name="Doyle S."/>
        </authorList>
    </citation>
    <scope>NUCLEOTIDE SEQUENCE [LARGE SCALE GENOMIC DNA]</scope>
    <source>
        <strain evidence="3 4">NCTC1934</strain>
    </source>
</reference>
<dbReference type="RefSeq" id="WP_063821472.1">
    <property type="nucleotide sequence ID" value="NZ_UGRY01000004.1"/>
</dbReference>
<accession>A0A379JHS8</accession>
<feature type="region of interest" description="Disordered" evidence="1">
    <location>
        <begin position="177"/>
        <end position="202"/>
    </location>
</feature>
<evidence type="ECO:0000256" key="2">
    <source>
        <dbReference type="SAM" id="Phobius"/>
    </source>
</evidence>
<evidence type="ECO:0000256" key="1">
    <source>
        <dbReference type="SAM" id="MobiDB-lite"/>
    </source>
</evidence>
<keyword evidence="4" id="KW-1185">Reference proteome</keyword>
<dbReference type="Proteomes" id="UP000255467">
    <property type="component" value="Unassembled WGS sequence"/>
</dbReference>
<keyword evidence="2" id="KW-0812">Transmembrane</keyword>
<keyword evidence="2" id="KW-1133">Transmembrane helix</keyword>
<keyword evidence="2" id="KW-0472">Membrane</keyword>
<evidence type="ECO:0000313" key="4">
    <source>
        <dbReference type="Proteomes" id="UP000255467"/>
    </source>
</evidence>